<sequence>MARPRRDLEGHLRVKVPTTLTILHLDAILARFQAEHPRLSLDVVLADRPLNPVEEGFDLAVTVFPAFFSNVFDEPLCPLRRMVCASPAYLASRGMPKHPRDLAGHDILNFLPTGPIWTFESNRGPIGVEVAPKLSANDSQVLLAAAREGNGIVLLPSYVATPALRSGELTEVLTGFSLPDILIKALVPTNRVQIPRVQALVSTLRNSLGQTSPWEQPG</sequence>
<organism evidence="3 4">
    <name type="scientific">Muricoccus vinaceus</name>
    <dbReference type="NCBI Taxonomy" id="424704"/>
    <lineage>
        <taxon>Bacteria</taxon>
        <taxon>Pseudomonadati</taxon>
        <taxon>Pseudomonadota</taxon>
        <taxon>Alphaproteobacteria</taxon>
        <taxon>Acetobacterales</taxon>
        <taxon>Roseomonadaceae</taxon>
        <taxon>Muricoccus</taxon>
    </lineage>
</organism>
<dbReference type="PANTHER" id="PTHR30537">
    <property type="entry name" value="HTH-TYPE TRANSCRIPTIONAL REGULATOR"/>
    <property type="match status" value="1"/>
</dbReference>
<evidence type="ECO:0000313" key="3">
    <source>
        <dbReference type="EMBL" id="MFC0387462.1"/>
    </source>
</evidence>
<dbReference type="InterPro" id="IPR005119">
    <property type="entry name" value="LysR_subst-bd"/>
</dbReference>
<accession>A0ABV6IV18</accession>
<protein>
    <submittedName>
        <fullName evidence="3">Substrate binding domain-containing protein</fullName>
    </submittedName>
</protein>
<gene>
    <name evidence="3" type="ORF">ACFFIC_18190</name>
</gene>
<comment type="similarity">
    <text evidence="1">Belongs to the LysR transcriptional regulatory family.</text>
</comment>
<evidence type="ECO:0000313" key="4">
    <source>
        <dbReference type="Proteomes" id="UP001589789"/>
    </source>
</evidence>
<dbReference type="Proteomes" id="UP001589789">
    <property type="component" value="Unassembled WGS sequence"/>
</dbReference>
<dbReference type="Gene3D" id="3.40.190.290">
    <property type="match status" value="1"/>
</dbReference>
<reference evidence="3 4" key="1">
    <citation type="submission" date="2024-09" db="EMBL/GenBank/DDBJ databases">
        <authorList>
            <person name="Sun Q."/>
            <person name="Mori K."/>
        </authorList>
    </citation>
    <scope>NUCLEOTIDE SEQUENCE [LARGE SCALE GENOMIC DNA]</scope>
    <source>
        <strain evidence="3 4">CCM 7468</strain>
    </source>
</reference>
<dbReference type="EMBL" id="JBHLVZ010000061">
    <property type="protein sequence ID" value="MFC0387462.1"/>
    <property type="molecule type" value="Genomic_DNA"/>
</dbReference>
<evidence type="ECO:0000256" key="1">
    <source>
        <dbReference type="ARBA" id="ARBA00009437"/>
    </source>
</evidence>
<evidence type="ECO:0000259" key="2">
    <source>
        <dbReference type="Pfam" id="PF03466"/>
    </source>
</evidence>
<comment type="caution">
    <text evidence="3">The sequence shown here is derived from an EMBL/GenBank/DDBJ whole genome shotgun (WGS) entry which is preliminary data.</text>
</comment>
<keyword evidence="4" id="KW-1185">Reference proteome</keyword>
<dbReference type="CDD" id="cd08422">
    <property type="entry name" value="PBP2_CrgA_like"/>
    <property type="match status" value="1"/>
</dbReference>
<proteinExistence type="inferred from homology"/>
<name>A0ABV6IV18_9PROT</name>
<dbReference type="RefSeq" id="WP_377052933.1">
    <property type="nucleotide sequence ID" value="NZ_JBHLVZ010000061.1"/>
</dbReference>
<dbReference type="InterPro" id="IPR058163">
    <property type="entry name" value="LysR-type_TF_proteobact-type"/>
</dbReference>
<dbReference type="Pfam" id="PF03466">
    <property type="entry name" value="LysR_substrate"/>
    <property type="match status" value="1"/>
</dbReference>
<dbReference type="PANTHER" id="PTHR30537:SF35">
    <property type="entry name" value="TRANSCRIPTIONAL REGULATORY PROTEIN"/>
    <property type="match status" value="1"/>
</dbReference>
<feature type="domain" description="LysR substrate-binding" evidence="2">
    <location>
        <begin position="6"/>
        <end position="207"/>
    </location>
</feature>
<dbReference type="SUPFAM" id="SSF53850">
    <property type="entry name" value="Periplasmic binding protein-like II"/>
    <property type="match status" value="1"/>
</dbReference>